<accession>A0ACC1CV60</accession>
<dbReference type="EMBL" id="CM034401">
    <property type="protein sequence ID" value="KAJ0175466.1"/>
    <property type="molecule type" value="Genomic_DNA"/>
</dbReference>
<sequence>MIETLTNECPAPSVPEALSVRSGNARGYRGFCVLVDVGCVEISGGSRRIMRGACACAVVCALVALCAATGLDEATRAAAEKQLLALLGLPRRPARRSAPPPPVPRAMRLLYEGSGAIPAAAANTARSYHHTPTELDARFPGEHRFRLFFNVSGVPTDEVARGADLTFQRALDADGAQRLLLYDVVRPGRRGKTAPILRLLDSVPLLPSEGTVSADAVGAARRWLSEPQHNHGLLVRVIEEGEQDIDAKKPHVRVRRRVSESEEEFRERQPVLLLYTEDSRARAARESGQTRLSRSKRGVQRRGHRAHHRRKEAREICQRRPLYVDFAEVGWSDWIVAPHGYDAYYCQGDCPFPLADHLNGTNHAIVQTLVNSVNPAAVPKACCVPTQLSSISMLYMDEQNQVVLKNYQDMMVMGCGCR</sequence>
<evidence type="ECO:0000313" key="2">
    <source>
        <dbReference type="Proteomes" id="UP000824533"/>
    </source>
</evidence>
<keyword evidence="2" id="KW-1185">Reference proteome</keyword>
<reference evidence="1 2" key="1">
    <citation type="journal article" date="2021" name="Front. Genet.">
        <title>Chromosome-Level Genome Assembly Reveals Significant Gene Expansion in the Toll and IMD Signaling Pathways of Dendrolimus kikuchii.</title>
        <authorList>
            <person name="Zhou J."/>
            <person name="Wu P."/>
            <person name="Xiong Z."/>
            <person name="Liu N."/>
            <person name="Zhao N."/>
            <person name="Ji M."/>
            <person name="Qiu Y."/>
            <person name="Yang B."/>
        </authorList>
    </citation>
    <scope>NUCLEOTIDE SEQUENCE [LARGE SCALE GENOMIC DNA]</scope>
    <source>
        <strain evidence="1">Ann1</strain>
    </source>
</reference>
<name>A0ACC1CV60_9NEOP</name>
<dbReference type="Proteomes" id="UP000824533">
    <property type="component" value="Linkage Group LG15"/>
</dbReference>
<organism evidence="1 2">
    <name type="scientific">Dendrolimus kikuchii</name>
    <dbReference type="NCBI Taxonomy" id="765133"/>
    <lineage>
        <taxon>Eukaryota</taxon>
        <taxon>Metazoa</taxon>
        <taxon>Ecdysozoa</taxon>
        <taxon>Arthropoda</taxon>
        <taxon>Hexapoda</taxon>
        <taxon>Insecta</taxon>
        <taxon>Pterygota</taxon>
        <taxon>Neoptera</taxon>
        <taxon>Endopterygota</taxon>
        <taxon>Lepidoptera</taxon>
        <taxon>Glossata</taxon>
        <taxon>Ditrysia</taxon>
        <taxon>Bombycoidea</taxon>
        <taxon>Lasiocampidae</taxon>
        <taxon>Dendrolimus</taxon>
    </lineage>
</organism>
<proteinExistence type="predicted"/>
<comment type="caution">
    <text evidence="1">The sequence shown here is derived from an EMBL/GenBank/DDBJ whole genome shotgun (WGS) entry which is preliminary data.</text>
</comment>
<gene>
    <name evidence="1" type="ORF">K1T71_008625</name>
</gene>
<protein>
    <submittedName>
        <fullName evidence="1">Uncharacterized protein</fullName>
    </submittedName>
</protein>
<evidence type="ECO:0000313" key="1">
    <source>
        <dbReference type="EMBL" id="KAJ0175466.1"/>
    </source>
</evidence>